<keyword evidence="3" id="KW-1185">Reference proteome</keyword>
<comment type="caution">
    <text evidence="2">The sequence shown here is derived from an EMBL/GenBank/DDBJ whole genome shotgun (WGS) entry which is preliminary data.</text>
</comment>
<protein>
    <submittedName>
        <fullName evidence="2">Uncharacterized protein</fullName>
    </submittedName>
</protein>
<reference evidence="2 3" key="1">
    <citation type="submission" date="2019-06" db="EMBL/GenBank/DDBJ databases">
        <authorList>
            <person name="Broberg M."/>
        </authorList>
    </citation>
    <scope>NUCLEOTIDE SEQUENCE [LARGE SCALE GENOMIC DNA]</scope>
</reference>
<dbReference type="Proteomes" id="UP000766486">
    <property type="component" value="Unassembled WGS sequence"/>
</dbReference>
<gene>
    <name evidence="2" type="ORF">CLO192961_LOCUS206470</name>
</gene>
<evidence type="ECO:0000313" key="3">
    <source>
        <dbReference type="Proteomes" id="UP000766486"/>
    </source>
</evidence>
<feature type="region of interest" description="Disordered" evidence="1">
    <location>
        <begin position="88"/>
        <end position="129"/>
    </location>
</feature>
<evidence type="ECO:0000256" key="1">
    <source>
        <dbReference type="SAM" id="MobiDB-lite"/>
    </source>
</evidence>
<sequence>MANNRSDIDQDEEGKRIVTSSYRVLEHLTKVIAVMEKSGYSKTPPKTGKVGRPLSPTKKQKHHHATKLHLSYLNTKTKIEKLKGIIDEMEAQDGKKKKKKKSPAAGEGHKESHVPKLPSLQATCEDDVD</sequence>
<accession>A0ABY6UAQ5</accession>
<evidence type="ECO:0000313" key="2">
    <source>
        <dbReference type="EMBL" id="VUC27169.1"/>
    </source>
</evidence>
<name>A0ABY6UAQ5_BIOOC</name>
<proteinExistence type="predicted"/>
<organism evidence="2 3">
    <name type="scientific">Bionectria ochroleuca</name>
    <name type="common">Gliocladium roseum</name>
    <dbReference type="NCBI Taxonomy" id="29856"/>
    <lineage>
        <taxon>Eukaryota</taxon>
        <taxon>Fungi</taxon>
        <taxon>Dikarya</taxon>
        <taxon>Ascomycota</taxon>
        <taxon>Pezizomycotina</taxon>
        <taxon>Sordariomycetes</taxon>
        <taxon>Hypocreomycetidae</taxon>
        <taxon>Hypocreales</taxon>
        <taxon>Bionectriaceae</taxon>
        <taxon>Clonostachys</taxon>
    </lineage>
</organism>
<dbReference type="EMBL" id="CABFNS010000763">
    <property type="protein sequence ID" value="VUC27169.1"/>
    <property type="molecule type" value="Genomic_DNA"/>
</dbReference>
<feature type="region of interest" description="Disordered" evidence="1">
    <location>
        <begin position="38"/>
        <end position="66"/>
    </location>
</feature>